<comment type="caution">
    <text evidence="1">The sequence shown here is derived from an EMBL/GenBank/DDBJ whole genome shotgun (WGS) entry which is preliminary data.</text>
</comment>
<gene>
    <name evidence="1" type="ORF">N7509_002926</name>
</gene>
<proteinExistence type="predicted"/>
<reference evidence="1" key="2">
    <citation type="journal article" date="2023" name="IMA Fungus">
        <title>Comparative genomic study of the Penicillium genus elucidates a diverse pangenome and 15 lateral gene transfer events.</title>
        <authorList>
            <person name="Petersen C."/>
            <person name="Sorensen T."/>
            <person name="Nielsen M.R."/>
            <person name="Sondergaard T.E."/>
            <person name="Sorensen J.L."/>
            <person name="Fitzpatrick D.A."/>
            <person name="Frisvad J.C."/>
            <person name="Nielsen K.L."/>
        </authorList>
    </citation>
    <scope>NUCLEOTIDE SEQUENCE</scope>
    <source>
        <strain evidence="1">IBT 29677</strain>
    </source>
</reference>
<dbReference type="PANTHER" id="PTHR38797:SF4">
    <property type="entry name" value="NUCLEAR PORE COMPLEX PROTEIN NUP85"/>
    <property type="match status" value="1"/>
</dbReference>
<dbReference type="InterPro" id="IPR022085">
    <property type="entry name" value="OpdG"/>
</dbReference>
<evidence type="ECO:0000313" key="1">
    <source>
        <dbReference type="EMBL" id="KAJ5409043.1"/>
    </source>
</evidence>
<dbReference type="EMBL" id="JAPZBU010000004">
    <property type="protein sequence ID" value="KAJ5409043.1"/>
    <property type="molecule type" value="Genomic_DNA"/>
</dbReference>
<protein>
    <submittedName>
        <fullName evidence="1">Uncharacterized protein</fullName>
    </submittedName>
</protein>
<reference evidence="1" key="1">
    <citation type="submission" date="2022-12" db="EMBL/GenBank/DDBJ databases">
        <authorList>
            <person name="Petersen C."/>
        </authorList>
    </citation>
    <scope>NUCLEOTIDE SEQUENCE</scope>
    <source>
        <strain evidence="1">IBT 29677</strain>
    </source>
</reference>
<dbReference type="InterPro" id="IPR053204">
    <property type="entry name" value="Oxopyrrolidines_Biosynth-assoc"/>
</dbReference>
<evidence type="ECO:0000313" key="2">
    <source>
        <dbReference type="Proteomes" id="UP001147747"/>
    </source>
</evidence>
<dbReference type="RefSeq" id="XP_056493358.1">
    <property type="nucleotide sequence ID" value="XM_056627563.1"/>
</dbReference>
<dbReference type="Pfam" id="PF12311">
    <property type="entry name" value="DUF3632"/>
    <property type="match status" value="1"/>
</dbReference>
<keyword evidence="2" id="KW-1185">Reference proteome</keyword>
<organism evidence="1 2">
    <name type="scientific">Penicillium cosmopolitanum</name>
    <dbReference type="NCBI Taxonomy" id="1131564"/>
    <lineage>
        <taxon>Eukaryota</taxon>
        <taxon>Fungi</taxon>
        <taxon>Dikarya</taxon>
        <taxon>Ascomycota</taxon>
        <taxon>Pezizomycotina</taxon>
        <taxon>Eurotiomycetes</taxon>
        <taxon>Eurotiomycetidae</taxon>
        <taxon>Eurotiales</taxon>
        <taxon>Aspergillaceae</taxon>
        <taxon>Penicillium</taxon>
    </lineage>
</organism>
<name>A0A9W9WA61_9EURO</name>
<accession>A0A9W9WA61</accession>
<dbReference type="PANTHER" id="PTHR38797">
    <property type="entry name" value="NUCLEAR PORE COMPLEX PROTEIN NUP85-RELATED"/>
    <property type="match status" value="1"/>
</dbReference>
<dbReference type="OrthoDB" id="3350591at2759"/>
<dbReference type="AlphaFoldDB" id="A0A9W9WA61"/>
<dbReference type="GeneID" id="81366543"/>
<dbReference type="Proteomes" id="UP001147747">
    <property type="component" value="Unassembled WGS sequence"/>
</dbReference>
<sequence length="277" mass="31080">MALHFRSADNDYSQVFVTLRDWLQADSPAPSGEIANKIDAYHAKSFEEEKQLPKEEKEGVELDPDGCYGPLWEIWIAFIVIVEQVPHNHAAQDKLVDVINGLKDLAGRKVELEGADLDVWKALPIFDSCVRDYYQPNLNTEKSVSPETAQKWRNVTSFVARCWQTGFFNASPQALYLLRATLEQPVKDTSALEQILPIASEWIIHSRAALHESVQSGHGPEEIQGQSAGTLYQGPNKLCNERWGFWKGRFEEVAGQLQGDIKELALHCASEMGSISN</sequence>